<dbReference type="InterPro" id="IPR036265">
    <property type="entry name" value="HIT-like_sf"/>
</dbReference>
<dbReference type="GO" id="GO:0000166">
    <property type="term" value="F:nucleotide binding"/>
    <property type="evidence" value="ECO:0007669"/>
    <property type="project" value="UniProtKB-KW"/>
</dbReference>
<evidence type="ECO:0000259" key="4">
    <source>
        <dbReference type="PROSITE" id="PS51084"/>
    </source>
</evidence>
<dbReference type="GeneID" id="59341466"/>
<keyword evidence="2" id="KW-0378">Hydrolase</keyword>
<dbReference type="AlphaFoldDB" id="A0A8H6T8K0"/>
<evidence type="ECO:0000313" key="5">
    <source>
        <dbReference type="EMBL" id="KAF7311937.1"/>
    </source>
</evidence>
<dbReference type="PANTHER" id="PTHR12486:SF5">
    <property type="entry name" value="ADENOSINE 5'-MONOPHOSPHORAMIDASE HINT3"/>
    <property type="match status" value="1"/>
</dbReference>
<feature type="short sequence motif" description="Histidine triad motif" evidence="3">
    <location>
        <begin position="95"/>
        <end position="99"/>
    </location>
</feature>
<reference evidence="5" key="1">
    <citation type="submission" date="2020-05" db="EMBL/GenBank/DDBJ databases">
        <title>Mycena genomes resolve the evolution of fungal bioluminescence.</title>
        <authorList>
            <person name="Tsai I.J."/>
        </authorList>
    </citation>
    <scope>NUCLEOTIDE SEQUENCE</scope>
    <source>
        <strain evidence="5">171206Taipei</strain>
    </source>
</reference>
<feature type="domain" description="HIT" evidence="4">
    <location>
        <begin position="5"/>
        <end position="113"/>
    </location>
</feature>
<keyword evidence="6" id="KW-1185">Reference proteome</keyword>
<dbReference type="PANTHER" id="PTHR12486">
    <property type="entry name" value="APRATAXIN-RELATED"/>
    <property type="match status" value="1"/>
</dbReference>
<dbReference type="InterPro" id="IPR011146">
    <property type="entry name" value="HIT-like"/>
</dbReference>
<protein>
    <submittedName>
        <fullName evidence="5">Oxalate decarboxylase</fullName>
    </submittedName>
</protein>
<dbReference type="Proteomes" id="UP000636479">
    <property type="component" value="Unassembled WGS sequence"/>
</dbReference>
<dbReference type="GO" id="GO:0016787">
    <property type="term" value="F:hydrolase activity"/>
    <property type="evidence" value="ECO:0007669"/>
    <property type="project" value="UniProtKB-KW"/>
</dbReference>
<keyword evidence="1" id="KW-0547">Nucleotide-binding</keyword>
<gene>
    <name evidence="5" type="ORF">MIND_00205100</name>
</gene>
<sequence length="144" mass="16188">MTRCPFCAVSAASGFNVIWEDAEFVVFKDRKPAAAHHLQLIPKRHIASVRSLTKNDVELVRSMQALGNELLDGLNVPPASRVMGFHIPPFNSVSHLHLHVQGLPYKPLRSQKYHISKGFGRFYKGRLSATVQSAYCRAEHCQHN</sequence>
<dbReference type="PROSITE" id="PS51084">
    <property type="entry name" value="HIT_2"/>
    <property type="match status" value="1"/>
</dbReference>
<evidence type="ECO:0000313" key="6">
    <source>
        <dbReference type="Proteomes" id="UP000636479"/>
    </source>
</evidence>
<evidence type="ECO:0000256" key="2">
    <source>
        <dbReference type="ARBA" id="ARBA00022801"/>
    </source>
</evidence>
<comment type="caution">
    <text evidence="5">The sequence shown here is derived from an EMBL/GenBank/DDBJ whole genome shotgun (WGS) entry which is preliminary data.</text>
</comment>
<dbReference type="OrthoDB" id="1915375at2759"/>
<evidence type="ECO:0000256" key="1">
    <source>
        <dbReference type="ARBA" id="ARBA00022741"/>
    </source>
</evidence>
<name>A0A8H6T8K0_9AGAR</name>
<accession>A0A8H6T8K0</accession>
<proteinExistence type="predicted"/>
<dbReference type="Gene3D" id="3.30.428.10">
    <property type="entry name" value="HIT-like"/>
    <property type="match status" value="1"/>
</dbReference>
<dbReference type="RefSeq" id="XP_037224045.1">
    <property type="nucleotide sequence ID" value="XM_037358950.1"/>
</dbReference>
<dbReference type="SUPFAM" id="SSF54197">
    <property type="entry name" value="HIT-like"/>
    <property type="match status" value="1"/>
</dbReference>
<organism evidence="5 6">
    <name type="scientific">Mycena indigotica</name>
    <dbReference type="NCBI Taxonomy" id="2126181"/>
    <lineage>
        <taxon>Eukaryota</taxon>
        <taxon>Fungi</taxon>
        <taxon>Dikarya</taxon>
        <taxon>Basidiomycota</taxon>
        <taxon>Agaricomycotina</taxon>
        <taxon>Agaricomycetes</taxon>
        <taxon>Agaricomycetidae</taxon>
        <taxon>Agaricales</taxon>
        <taxon>Marasmiineae</taxon>
        <taxon>Mycenaceae</taxon>
        <taxon>Mycena</taxon>
    </lineage>
</organism>
<evidence type="ECO:0000256" key="3">
    <source>
        <dbReference type="PROSITE-ProRule" id="PRU00464"/>
    </source>
</evidence>
<dbReference type="EMBL" id="JACAZF010000002">
    <property type="protein sequence ID" value="KAF7311937.1"/>
    <property type="molecule type" value="Genomic_DNA"/>
</dbReference>
<dbReference type="Pfam" id="PF11969">
    <property type="entry name" value="DcpS_C"/>
    <property type="match status" value="1"/>
</dbReference>